<keyword evidence="3" id="KW-1133">Transmembrane helix</keyword>
<evidence type="ECO:0000313" key="6">
    <source>
        <dbReference type="EMBL" id="MBA0759436.1"/>
    </source>
</evidence>
<evidence type="ECO:0000256" key="3">
    <source>
        <dbReference type="ARBA" id="ARBA00022989"/>
    </source>
</evidence>
<sequence>MQTVLNYNVSSHRETLTAIVANLEIIRRGIWNFFRLTFRSALHFLLKMSRLENEHLNNVGKFRAFKSVPLLFQL</sequence>
<name>A0A7J9DFE1_9ROSI</name>
<dbReference type="PANTHER" id="PTHR10783">
    <property type="entry name" value="XENOTROPIC AND POLYTROPIC RETROVIRUS RECEPTOR 1-RELATED"/>
    <property type="match status" value="1"/>
</dbReference>
<evidence type="ECO:0000256" key="2">
    <source>
        <dbReference type="ARBA" id="ARBA00022692"/>
    </source>
</evidence>
<dbReference type="InterPro" id="IPR004342">
    <property type="entry name" value="EXS_C"/>
</dbReference>
<organism evidence="6 7">
    <name type="scientific">Gossypium trilobum</name>
    <dbReference type="NCBI Taxonomy" id="34281"/>
    <lineage>
        <taxon>Eukaryota</taxon>
        <taxon>Viridiplantae</taxon>
        <taxon>Streptophyta</taxon>
        <taxon>Embryophyta</taxon>
        <taxon>Tracheophyta</taxon>
        <taxon>Spermatophyta</taxon>
        <taxon>Magnoliopsida</taxon>
        <taxon>eudicotyledons</taxon>
        <taxon>Gunneridae</taxon>
        <taxon>Pentapetalae</taxon>
        <taxon>rosids</taxon>
        <taxon>malvids</taxon>
        <taxon>Malvales</taxon>
        <taxon>Malvaceae</taxon>
        <taxon>Malvoideae</taxon>
        <taxon>Gossypium</taxon>
    </lineage>
</organism>
<gene>
    <name evidence="6" type="ORF">Gotri_022327</name>
</gene>
<evidence type="ECO:0000256" key="4">
    <source>
        <dbReference type="ARBA" id="ARBA00023136"/>
    </source>
</evidence>
<dbReference type="Proteomes" id="UP000593568">
    <property type="component" value="Unassembled WGS sequence"/>
</dbReference>
<dbReference type="Pfam" id="PF03124">
    <property type="entry name" value="EXS"/>
    <property type="match status" value="1"/>
</dbReference>
<keyword evidence="4" id="KW-0472">Membrane</keyword>
<evidence type="ECO:0000259" key="5">
    <source>
        <dbReference type="Pfam" id="PF03124"/>
    </source>
</evidence>
<dbReference type="EMBL" id="JABEZW010000002">
    <property type="protein sequence ID" value="MBA0759436.1"/>
    <property type="molecule type" value="Genomic_DNA"/>
</dbReference>
<protein>
    <recommendedName>
        <fullName evidence="5">EXS domain-containing protein</fullName>
    </recommendedName>
</protein>
<feature type="domain" description="EXS" evidence="5">
    <location>
        <begin position="8"/>
        <end position="36"/>
    </location>
</feature>
<dbReference type="GO" id="GO:0000822">
    <property type="term" value="F:inositol hexakisphosphate binding"/>
    <property type="evidence" value="ECO:0007669"/>
    <property type="project" value="TreeGrafter"/>
</dbReference>
<evidence type="ECO:0000313" key="7">
    <source>
        <dbReference type="Proteomes" id="UP000593568"/>
    </source>
</evidence>
<dbReference type="GO" id="GO:0005886">
    <property type="term" value="C:plasma membrane"/>
    <property type="evidence" value="ECO:0007669"/>
    <property type="project" value="TreeGrafter"/>
</dbReference>
<comment type="caution">
    <text evidence="6">The sequence shown here is derived from an EMBL/GenBank/DDBJ whole genome shotgun (WGS) entry which is preliminary data.</text>
</comment>
<accession>A0A7J9DFE1</accession>
<dbReference type="AlphaFoldDB" id="A0A7J9DFE1"/>
<dbReference type="GO" id="GO:0016036">
    <property type="term" value="P:cellular response to phosphate starvation"/>
    <property type="evidence" value="ECO:0007669"/>
    <property type="project" value="TreeGrafter"/>
</dbReference>
<comment type="subcellular location">
    <subcellularLocation>
        <location evidence="1">Membrane</location>
        <topology evidence="1">Multi-pass membrane protein</topology>
    </subcellularLocation>
</comment>
<dbReference type="PANTHER" id="PTHR10783:SF91">
    <property type="entry name" value="PHOSPHATE TRANSPORTER PHO1 HOMOLOG 7-LIKE"/>
    <property type="match status" value="1"/>
</dbReference>
<dbReference type="GO" id="GO:0005802">
    <property type="term" value="C:trans-Golgi network"/>
    <property type="evidence" value="ECO:0007669"/>
    <property type="project" value="TreeGrafter"/>
</dbReference>
<evidence type="ECO:0000256" key="1">
    <source>
        <dbReference type="ARBA" id="ARBA00004141"/>
    </source>
</evidence>
<proteinExistence type="predicted"/>
<keyword evidence="2" id="KW-0812">Transmembrane</keyword>
<reference evidence="6 7" key="1">
    <citation type="journal article" date="2019" name="Genome Biol. Evol.">
        <title>Insights into the evolution of the New World diploid cottons (Gossypium, subgenus Houzingenia) based on genome sequencing.</title>
        <authorList>
            <person name="Grover C.E."/>
            <person name="Arick M.A. 2nd"/>
            <person name="Thrash A."/>
            <person name="Conover J.L."/>
            <person name="Sanders W.S."/>
            <person name="Peterson D.G."/>
            <person name="Frelichowski J.E."/>
            <person name="Scheffler J.A."/>
            <person name="Scheffler B.E."/>
            <person name="Wendel J.F."/>
        </authorList>
    </citation>
    <scope>NUCLEOTIDE SEQUENCE [LARGE SCALE GENOMIC DNA]</scope>
    <source>
        <strain evidence="6">8</strain>
        <tissue evidence="6">Leaf</tissue>
    </source>
</reference>
<keyword evidence="7" id="KW-1185">Reference proteome</keyword>
<dbReference type="GO" id="GO:0006817">
    <property type="term" value="P:phosphate ion transport"/>
    <property type="evidence" value="ECO:0007669"/>
    <property type="project" value="TreeGrafter"/>
</dbReference>